<dbReference type="InParanoid" id="A0A667W958"/>
<evidence type="ECO:0000313" key="1">
    <source>
        <dbReference type="Ensembl" id="ENSMMDP00005000910.1"/>
    </source>
</evidence>
<organism evidence="1 2">
    <name type="scientific">Myripristis murdjan</name>
    <name type="common">pinecone soldierfish</name>
    <dbReference type="NCBI Taxonomy" id="586833"/>
    <lineage>
        <taxon>Eukaryota</taxon>
        <taxon>Metazoa</taxon>
        <taxon>Chordata</taxon>
        <taxon>Craniata</taxon>
        <taxon>Vertebrata</taxon>
        <taxon>Euteleostomi</taxon>
        <taxon>Actinopterygii</taxon>
        <taxon>Neopterygii</taxon>
        <taxon>Teleostei</taxon>
        <taxon>Neoteleostei</taxon>
        <taxon>Acanthomorphata</taxon>
        <taxon>Holocentriformes</taxon>
        <taxon>Holocentridae</taxon>
        <taxon>Myripristis</taxon>
    </lineage>
</organism>
<reference evidence="1" key="2">
    <citation type="submission" date="2025-08" db="UniProtKB">
        <authorList>
            <consortium name="Ensembl"/>
        </authorList>
    </citation>
    <scope>IDENTIFICATION</scope>
</reference>
<dbReference type="Proteomes" id="UP000472263">
    <property type="component" value="Chromosome 1"/>
</dbReference>
<reference evidence="1" key="1">
    <citation type="submission" date="2019-06" db="EMBL/GenBank/DDBJ databases">
        <authorList>
            <consortium name="Wellcome Sanger Institute Data Sharing"/>
        </authorList>
    </citation>
    <scope>NUCLEOTIDE SEQUENCE [LARGE SCALE GENOMIC DNA]</scope>
</reference>
<dbReference type="Ensembl" id="ENSMMDT00005000930.1">
    <property type="protein sequence ID" value="ENSMMDP00005000910.1"/>
    <property type="gene ID" value="ENSMMDG00005000554.1"/>
</dbReference>
<sequence>GLAPFRLGYDETQSNNTFFPNGLHCVSHCKPEHHTHTEARSAQWRILKHLSPPLVICYHQK</sequence>
<accession>A0A667W958</accession>
<reference evidence="1" key="3">
    <citation type="submission" date="2025-09" db="UniProtKB">
        <authorList>
            <consortium name="Ensembl"/>
        </authorList>
    </citation>
    <scope>IDENTIFICATION</scope>
</reference>
<protein>
    <submittedName>
        <fullName evidence="1">Uncharacterized protein</fullName>
    </submittedName>
</protein>
<dbReference type="AlphaFoldDB" id="A0A667W958"/>
<name>A0A667W958_9TELE</name>
<evidence type="ECO:0000313" key="2">
    <source>
        <dbReference type="Proteomes" id="UP000472263"/>
    </source>
</evidence>
<proteinExistence type="predicted"/>
<keyword evidence="2" id="KW-1185">Reference proteome</keyword>